<reference evidence="2" key="2">
    <citation type="submission" date="2021-04" db="EMBL/GenBank/DDBJ databases">
        <authorList>
            <person name="Gilroy R."/>
        </authorList>
    </citation>
    <scope>NUCLEOTIDE SEQUENCE</scope>
    <source>
        <strain evidence="2">CHK180-15479</strain>
    </source>
</reference>
<dbReference type="AlphaFoldDB" id="A0A9D2N1Z1"/>
<evidence type="ECO:0000313" key="3">
    <source>
        <dbReference type="Proteomes" id="UP000823910"/>
    </source>
</evidence>
<name>A0A9D2N1Z1_9FIRM</name>
<reference evidence="2" key="1">
    <citation type="journal article" date="2021" name="PeerJ">
        <title>Extensive microbial diversity within the chicken gut microbiome revealed by metagenomics and culture.</title>
        <authorList>
            <person name="Gilroy R."/>
            <person name="Ravi A."/>
            <person name="Getino M."/>
            <person name="Pursley I."/>
            <person name="Horton D.L."/>
            <person name="Alikhan N.F."/>
            <person name="Baker D."/>
            <person name="Gharbi K."/>
            <person name="Hall N."/>
            <person name="Watson M."/>
            <person name="Adriaenssens E.M."/>
            <person name="Foster-Nyarko E."/>
            <person name="Jarju S."/>
            <person name="Secka A."/>
            <person name="Antonio M."/>
            <person name="Oren A."/>
            <person name="Chaudhuri R.R."/>
            <person name="La Ragione R."/>
            <person name="Hildebrand F."/>
            <person name="Pallen M.J."/>
        </authorList>
    </citation>
    <scope>NUCLEOTIDE SEQUENCE</scope>
    <source>
        <strain evidence="2">CHK180-15479</strain>
    </source>
</reference>
<keyword evidence="1" id="KW-0472">Membrane</keyword>
<gene>
    <name evidence="2" type="ORF">H9704_13135</name>
</gene>
<comment type="caution">
    <text evidence="2">The sequence shown here is derived from an EMBL/GenBank/DDBJ whole genome shotgun (WGS) entry which is preliminary data.</text>
</comment>
<proteinExistence type="predicted"/>
<evidence type="ECO:0000313" key="2">
    <source>
        <dbReference type="EMBL" id="HJC07065.1"/>
    </source>
</evidence>
<accession>A0A9D2N1Z1</accession>
<dbReference type="EMBL" id="DWWT01000070">
    <property type="protein sequence ID" value="HJC07065.1"/>
    <property type="molecule type" value="Genomic_DNA"/>
</dbReference>
<organism evidence="2 3">
    <name type="scientific">Candidatus Enterocloster excrementipullorum</name>
    <dbReference type="NCBI Taxonomy" id="2838559"/>
    <lineage>
        <taxon>Bacteria</taxon>
        <taxon>Bacillati</taxon>
        <taxon>Bacillota</taxon>
        <taxon>Clostridia</taxon>
        <taxon>Lachnospirales</taxon>
        <taxon>Lachnospiraceae</taxon>
        <taxon>Enterocloster</taxon>
    </lineage>
</organism>
<keyword evidence="1" id="KW-1133">Transmembrane helix</keyword>
<sequence length="232" mass="26499">MNILHEFFKKITRELLRDRETMKSLSPSQRLRFIFDYYRGRIFLLLCLCLAGFYVWDAACQASRQTVLEGFFTNDDAGLFPAQDIARDFSEILELNSRQQVIFDDSLYVVPGSSADYHTASQSKIVAYVAARELDFLVTTPELTEYYAASLPVYDLKDLMPPELFARLEDQIYYATDAAGSRKACAVSMAKSRFQKGTASEDAAPHYLMAFSYTEHQDTIIRFLEYAFPAPS</sequence>
<protein>
    <submittedName>
        <fullName evidence="2">Uncharacterized protein</fullName>
    </submittedName>
</protein>
<evidence type="ECO:0000256" key="1">
    <source>
        <dbReference type="SAM" id="Phobius"/>
    </source>
</evidence>
<feature type="transmembrane region" description="Helical" evidence="1">
    <location>
        <begin position="38"/>
        <end position="56"/>
    </location>
</feature>
<dbReference type="Proteomes" id="UP000823910">
    <property type="component" value="Unassembled WGS sequence"/>
</dbReference>
<keyword evidence="1" id="KW-0812">Transmembrane</keyword>